<evidence type="ECO:0000313" key="9">
    <source>
        <dbReference type="Proteomes" id="UP000193827"/>
    </source>
</evidence>
<reference evidence="8 9" key="1">
    <citation type="submission" date="2017-03" db="EMBL/GenBank/DDBJ databases">
        <authorList>
            <person name="Afonso C.L."/>
            <person name="Miller P.J."/>
            <person name="Scott M.A."/>
            <person name="Spackman E."/>
            <person name="Goraichik I."/>
            <person name="Dimitrov K.M."/>
            <person name="Suarez D.L."/>
            <person name="Swayne D.E."/>
        </authorList>
    </citation>
    <scope>NUCLEOTIDE SEQUENCE [LARGE SCALE GENOMIC DNA]</scope>
    <source>
        <strain evidence="8 9">CECT 8287</strain>
    </source>
</reference>
<proteinExistence type="inferred from homology"/>
<feature type="domain" description="Peptidase S1" evidence="7">
    <location>
        <begin position="25"/>
        <end position="244"/>
    </location>
</feature>
<dbReference type="EC" id="3.4.21.-" evidence="6"/>
<dbReference type="InterPro" id="IPR018114">
    <property type="entry name" value="TRYPSIN_HIS"/>
</dbReference>
<evidence type="ECO:0000313" key="8">
    <source>
        <dbReference type="EMBL" id="SLN56484.1"/>
    </source>
</evidence>
<evidence type="ECO:0000256" key="6">
    <source>
        <dbReference type="RuleBase" id="RU004296"/>
    </source>
</evidence>
<protein>
    <recommendedName>
        <fullName evidence="6">Serine protease</fullName>
        <ecNumber evidence="6">3.4.21.-</ecNumber>
    </recommendedName>
</protein>
<evidence type="ECO:0000256" key="2">
    <source>
        <dbReference type="ARBA" id="ARBA00022670"/>
    </source>
</evidence>
<dbReference type="EMBL" id="FWFL01000008">
    <property type="protein sequence ID" value="SLN56484.1"/>
    <property type="molecule type" value="Genomic_DNA"/>
</dbReference>
<dbReference type="InterPro" id="IPR043504">
    <property type="entry name" value="Peptidase_S1_PA_chymotrypsin"/>
</dbReference>
<dbReference type="OrthoDB" id="267336at2"/>
<dbReference type="InterPro" id="IPR050966">
    <property type="entry name" value="Glutamyl_endopeptidase"/>
</dbReference>
<dbReference type="PANTHER" id="PTHR15462">
    <property type="entry name" value="SERINE PROTEASE"/>
    <property type="match status" value="1"/>
</dbReference>
<organism evidence="8 9">
    <name type="scientific">Roseovarius litorisediminis</name>
    <dbReference type="NCBI Taxonomy" id="1312363"/>
    <lineage>
        <taxon>Bacteria</taxon>
        <taxon>Pseudomonadati</taxon>
        <taxon>Pseudomonadota</taxon>
        <taxon>Alphaproteobacteria</taxon>
        <taxon>Rhodobacterales</taxon>
        <taxon>Roseobacteraceae</taxon>
        <taxon>Roseovarius</taxon>
    </lineage>
</organism>
<dbReference type="GO" id="GO:0004252">
    <property type="term" value="F:serine-type endopeptidase activity"/>
    <property type="evidence" value="ECO:0007669"/>
    <property type="project" value="InterPro"/>
</dbReference>
<keyword evidence="5 6" id="KW-0720">Serine protease</keyword>
<keyword evidence="9" id="KW-1185">Reference proteome</keyword>
<dbReference type="PANTHER" id="PTHR15462:SF8">
    <property type="entry name" value="SERINE PROTEASE"/>
    <property type="match status" value="1"/>
</dbReference>
<accession>A0A1Y5T6I4</accession>
<comment type="similarity">
    <text evidence="1 6">Belongs to the peptidase S1B family.</text>
</comment>
<keyword evidence="4 6" id="KW-0378">Hydrolase</keyword>
<dbReference type="InterPro" id="IPR001254">
    <property type="entry name" value="Trypsin_dom"/>
</dbReference>
<evidence type="ECO:0000256" key="4">
    <source>
        <dbReference type="ARBA" id="ARBA00022801"/>
    </source>
</evidence>
<dbReference type="InterPro" id="IPR008256">
    <property type="entry name" value="Peptidase_S1B"/>
</dbReference>
<dbReference type="PROSITE" id="PS00134">
    <property type="entry name" value="TRYPSIN_HIS"/>
    <property type="match status" value="1"/>
</dbReference>
<dbReference type="AlphaFoldDB" id="A0A1Y5T6I4"/>
<evidence type="ECO:0000256" key="3">
    <source>
        <dbReference type="ARBA" id="ARBA00022729"/>
    </source>
</evidence>
<dbReference type="GO" id="GO:0006508">
    <property type="term" value="P:proteolysis"/>
    <property type="evidence" value="ECO:0007669"/>
    <property type="project" value="UniProtKB-KW"/>
</dbReference>
<dbReference type="InterPro" id="IPR009003">
    <property type="entry name" value="Peptidase_S1_PA"/>
</dbReference>
<sequence length="264" mass="27908">MSFYNKTTAALVASAAFFCTALTAQADGSGLIRLTDRDDLFGWEAVGRIEIGDDAYCTGVLIAPDLVLTAAHCVYGPGGSQVSAAEVKFRAGLRDGVAIAEREVSNVAAHQSYNPALGFSAETIRFDAALLKLSQPISSSEAAPFALRREVNKGQRVSVVSYGRGRDNALSWQRDCGLLGRGKGLMAFDCNITFGSSGAPVFVREGGRARILSLISGGNVGGGSPRAYGMDLAPLVDRLKRDLRAQPKAPLKQAKSQRIGVPRD</sequence>
<name>A0A1Y5T6I4_9RHOB</name>
<gene>
    <name evidence="8" type="ORF">PEL8287_03036</name>
</gene>
<dbReference type="SUPFAM" id="SSF50494">
    <property type="entry name" value="Trypsin-like serine proteases"/>
    <property type="match status" value="1"/>
</dbReference>
<evidence type="ECO:0000259" key="7">
    <source>
        <dbReference type="PROSITE" id="PS50240"/>
    </source>
</evidence>
<feature type="chain" id="PRO_5011816891" description="Serine protease" evidence="6">
    <location>
        <begin position="27"/>
        <end position="264"/>
    </location>
</feature>
<dbReference type="PRINTS" id="PR00839">
    <property type="entry name" value="V8PROTEASE"/>
</dbReference>
<dbReference type="SMART" id="SM00020">
    <property type="entry name" value="Tryp_SPc"/>
    <property type="match status" value="1"/>
</dbReference>
<keyword evidence="3 6" id="KW-0732">Signal</keyword>
<dbReference type="PROSITE" id="PS50240">
    <property type="entry name" value="TRYPSIN_DOM"/>
    <property type="match status" value="1"/>
</dbReference>
<evidence type="ECO:0000256" key="1">
    <source>
        <dbReference type="ARBA" id="ARBA00008764"/>
    </source>
</evidence>
<evidence type="ECO:0000256" key="5">
    <source>
        <dbReference type="ARBA" id="ARBA00022825"/>
    </source>
</evidence>
<keyword evidence="2 6" id="KW-0645">Protease</keyword>
<dbReference type="Proteomes" id="UP000193827">
    <property type="component" value="Unassembled WGS sequence"/>
</dbReference>
<feature type="signal peptide" evidence="6">
    <location>
        <begin position="1"/>
        <end position="26"/>
    </location>
</feature>
<dbReference type="Gene3D" id="2.40.10.10">
    <property type="entry name" value="Trypsin-like serine proteases"/>
    <property type="match status" value="2"/>
</dbReference>
<dbReference type="Pfam" id="PF13365">
    <property type="entry name" value="Trypsin_2"/>
    <property type="match status" value="1"/>
</dbReference>